<evidence type="ECO:0000313" key="11">
    <source>
        <dbReference type="Proteomes" id="UP000735302"/>
    </source>
</evidence>
<keyword evidence="11" id="KW-1185">Reference proteome</keyword>
<sequence length="1428" mass="156935">MGSNAVVSTGKLMLLLVMMLVVLLNMYNTVCGQVANDTNNSTECDCLNGVCSRSRQAAVLCICDSHWEGDLCDQEKDRCAGNPCSDVNARCENSQDGFACPCKPGFIIGADGSCEESKIWSDFMTADAHGVLEGSSDPSRPVHLTLQAEYPIPFFSFSTINIRITNHGYIQLGVSPDETRDLAIDRFMKSSWSAWPFYLAPYWTNFGFDSASSIWSAWPFYLAPYWTNFGFDSASSMSDVFVSKAFRHNDPDRNSSLLDYARSVVQSRDSDFDPLAAYAVTWSMALPHSCLQCDERATVQLVLVTDFQFTYSIITWQDLFSGTDLFGGPEVISGHSSPDGGYAPFDPKPRTRLVIPLFSSGDPTSGPMECVRKKQESQAGSNWEPTIKCPCQEKDVKLDFRFGPDSTSSTAEMQCYQAKFVSDGVKQACCYDLNSVYISGPPDAVWPVEEPPVQDSSIQAAKDFCCALNNVFCSWFYQSFPACDAGPVIKIASGSGYGSLHMVPFNRHAFTFNGWGEYIILQSGDMELQARTMRRGEGNTTYFSAYTFQSSSDTSAYQIYVGADGNLGHGWTGPTPADSSVFTIDESVTDSVTITVPGLSLKVEKQAGDSLAHTITLPDATMASGLAGNDSGLDSTDMWRVPGENMSLFDYLQPAPTTFDAVNIHEGFEPHTLPMHVAEILALFTDEDKRNQSEALCGEDVFCLQEFLLFEDTDQAATTALQQSRRLAEMFAAIDMKPLEFEPVLETRFTPMTITSSASIQLQVKSPPSEGVLFSLEGSFSTFEGVSIDENTVMFSNLSLTALRSLTYPQSLGFVAKDLSTNLTTTYWPRLFFCLCQEDAQCLHYGFDYVDKGGEITTRDENTVMFSNLSLTALRSLTYPQSLGFVAKDLSTNLTTTYWPRLFFCLCQEDAQCLHYGFDYVDKGGEITTRGNVIQVGCQCPHHGSPWPRVQGRYCETDLDVCTDCYNQTACDSSREEGFCDPCPEHMDGNGILCRDIDECHTNNGGCHQICTSTHSGATCSCRPGYQLNGTSCIEVNECVDTPGICNSTSQYCHNTAGSFECRCYGNGLGRNCVIAPYTYSGTLKLAPVSGQLWSDVSNNDNTDLRSRITQSLKTKLTSGASKVGDTENVFVEVSSFTNLQQRSRRAVDREPEVEAVFVIRSTEHLEESNINTALDIADCVSNCDMEGILVYSVPETHTGNLCSLASVNTCDQQTSECVETSNDLVHCRCLPGFEQSADSNVCQDIDECHTNAHNCSQLNACSNTFGSYMCACADGYYWDKMAEICTADSCQSSPCQAYWQCFITDAAPGYVCSPLTGSSSDGDDDADDWKLALIIVASVLGALCLCLLIAVICLAMRRRKTLEMDAYSNSRYSDVAGYPRQQGYNKRGSSTEMTEQTRNRNVYQNAPGRNGNFTQAYANSGYSNDRL</sequence>
<dbReference type="PANTHER" id="PTHR24039">
    <property type="entry name" value="FIBRILLIN-RELATED"/>
    <property type="match status" value="1"/>
</dbReference>
<name>A0AAV3Z8V0_9GAST</name>
<dbReference type="SMART" id="SM00179">
    <property type="entry name" value="EGF_CA"/>
    <property type="match status" value="4"/>
</dbReference>
<dbReference type="InterPro" id="IPR000742">
    <property type="entry name" value="EGF"/>
</dbReference>
<dbReference type="SMART" id="SM00181">
    <property type="entry name" value="EGF"/>
    <property type="match status" value="6"/>
</dbReference>
<dbReference type="PROSITE" id="PS00010">
    <property type="entry name" value="ASX_HYDROXYL"/>
    <property type="match status" value="3"/>
</dbReference>
<dbReference type="PROSITE" id="PS01186">
    <property type="entry name" value="EGF_2"/>
    <property type="match status" value="4"/>
</dbReference>
<evidence type="ECO:0000313" key="10">
    <source>
        <dbReference type="EMBL" id="GFN90338.1"/>
    </source>
</evidence>
<dbReference type="FunFam" id="2.10.25.10:FF:000038">
    <property type="entry name" value="Fibrillin 2"/>
    <property type="match status" value="1"/>
</dbReference>
<protein>
    <submittedName>
        <fullName evidence="10">Fibrillin-1-like isoform x15</fullName>
    </submittedName>
</protein>
<gene>
    <name evidence="10" type="ORF">PoB_001684400</name>
</gene>
<keyword evidence="7" id="KW-0472">Membrane</keyword>
<evidence type="ECO:0000256" key="5">
    <source>
        <dbReference type="PROSITE-ProRule" id="PRU00076"/>
    </source>
</evidence>
<dbReference type="InterPro" id="IPR049883">
    <property type="entry name" value="NOTCH1_EGF-like"/>
</dbReference>
<dbReference type="InterPro" id="IPR001881">
    <property type="entry name" value="EGF-like_Ca-bd_dom"/>
</dbReference>
<accession>A0AAV3Z8V0</accession>
<dbReference type="SUPFAM" id="SSF57196">
    <property type="entry name" value="EGF/Laminin"/>
    <property type="match status" value="2"/>
</dbReference>
<evidence type="ECO:0000256" key="2">
    <source>
        <dbReference type="ARBA" id="ARBA00022729"/>
    </source>
</evidence>
<evidence type="ECO:0000256" key="3">
    <source>
        <dbReference type="ARBA" id="ARBA00022737"/>
    </source>
</evidence>
<evidence type="ECO:0000256" key="8">
    <source>
        <dbReference type="SAM" id="SignalP"/>
    </source>
</evidence>
<dbReference type="PROSITE" id="PS00022">
    <property type="entry name" value="EGF_1"/>
    <property type="match status" value="2"/>
</dbReference>
<dbReference type="InterPro" id="IPR009030">
    <property type="entry name" value="Growth_fac_rcpt_cys_sf"/>
</dbReference>
<keyword evidence="3" id="KW-0677">Repeat</keyword>
<proteinExistence type="predicted"/>
<evidence type="ECO:0000256" key="6">
    <source>
        <dbReference type="SAM" id="MobiDB-lite"/>
    </source>
</evidence>
<evidence type="ECO:0000256" key="7">
    <source>
        <dbReference type="SAM" id="Phobius"/>
    </source>
</evidence>
<dbReference type="Pfam" id="PF07645">
    <property type="entry name" value="EGF_CA"/>
    <property type="match status" value="2"/>
</dbReference>
<dbReference type="PROSITE" id="PS01187">
    <property type="entry name" value="EGF_CA"/>
    <property type="match status" value="2"/>
</dbReference>
<feature type="region of interest" description="Disordered" evidence="6">
    <location>
        <begin position="1379"/>
        <end position="1428"/>
    </location>
</feature>
<keyword evidence="7" id="KW-1133">Transmembrane helix</keyword>
<dbReference type="EMBL" id="BLXT01002015">
    <property type="protein sequence ID" value="GFN90338.1"/>
    <property type="molecule type" value="Genomic_DNA"/>
</dbReference>
<feature type="chain" id="PRO_5043909927" evidence="8">
    <location>
        <begin position="33"/>
        <end position="1428"/>
    </location>
</feature>
<reference evidence="10 11" key="1">
    <citation type="journal article" date="2021" name="Elife">
        <title>Chloroplast acquisition without the gene transfer in kleptoplastic sea slugs, Plakobranchus ocellatus.</title>
        <authorList>
            <person name="Maeda T."/>
            <person name="Takahashi S."/>
            <person name="Yoshida T."/>
            <person name="Shimamura S."/>
            <person name="Takaki Y."/>
            <person name="Nagai Y."/>
            <person name="Toyoda A."/>
            <person name="Suzuki Y."/>
            <person name="Arimoto A."/>
            <person name="Ishii H."/>
            <person name="Satoh N."/>
            <person name="Nishiyama T."/>
            <person name="Hasebe M."/>
            <person name="Maruyama T."/>
            <person name="Minagawa J."/>
            <person name="Obokata J."/>
            <person name="Shigenobu S."/>
        </authorList>
    </citation>
    <scope>NUCLEOTIDE SEQUENCE [LARGE SCALE GENOMIC DNA]</scope>
</reference>
<feature type="transmembrane region" description="Helical" evidence="7">
    <location>
        <begin position="1332"/>
        <end position="1356"/>
    </location>
</feature>
<evidence type="ECO:0000259" key="9">
    <source>
        <dbReference type="PROSITE" id="PS50026"/>
    </source>
</evidence>
<feature type="compositionally biased region" description="Polar residues" evidence="6">
    <location>
        <begin position="1412"/>
        <end position="1428"/>
    </location>
</feature>
<keyword evidence="4" id="KW-1015">Disulfide bond</keyword>
<keyword evidence="1 5" id="KW-0245">EGF-like domain</keyword>
<feature type="domain" description="EGF-like" evidence="9">
    <location>
        <begin position="75"/>
        <end position="115"/>
    </location>
</feature>
<comment type="caution">
    <text evidence="10">The sequence shown here is derived from an EMBL/GenBank/DDBJ whole genome shotgun (WGS) entry which is preliminary data.</text>
</comment>
<comment type="caution">
    <text evidence="5">Lacks conserved residue(s) required for the propagation of feature annotation.</text>
</comment>
<dbReference type="Gene3D" id="2.10.25.10">
    <property type="entry name" value="Laminin"/>
    <property type="match status" value="4"/>
</dbReference>
<evidence type="ECO:0000256" key="4">
    <source>
        <dbReference type="ARBA" id="ARBA00023157"/>
    </source>
</evidence>
<dbReference type="PROSITE" id="PS50026">
    <property type="entry name" value="EGF_3"/>
    <property type="match status" value="1"/>
</dbReference>
<dbReference type="GO" id="GO:0005509">
    <property type="term" value="F:calcium ion binding"/>
    <property type="evidence" value="ECO:0007669"/>
    <property type="project" value="InterPro"/>
</dbReference>
<dbReference type="Proteomes" id="UP000735302">
    <property type="component" value="Unassembled WGS sequence"/>
</dbReference>
<keyword evidence="7" id="KW-0812">Transmembrane</keyword>
<organism evidence="10 11">
    <name type="scientific">Plakobranchus ocellatus</name>
    <dbReference type="NCBI Taxonomy" id="259542"/>
    <lineage>
        <taxon>Eukaryota</taxon>
        <taxon>Metazoa</taxon>
        <taxon>Spiralia</taxon>
        <taxon>Lophotrochozoa</taxon>
        <taxon>Mollusca</taxon>
        <taxon>Gastropoda</taxon>
        <taxon>Heterobranchia</taxon>
        <taxon>Euthyneura</taxon>
        <taxon>Panpulmonata</taxon>
        <taxon>Sacoglossa</taxon>
        <taxon>Placobranchoidea</taxon>
        <taxon>Plakobranchidae</taxon>
        <taxon>Plakobranchus</taxon>
    </lineage>
</organism>
<dbReference type="CDD" id="cd00054">
    <property type="entry name" value="EGF_CA"/>
    <property type="match status" value="1"/>
</dbReference>
<keyword evidence="2 8" id="KW-0732">Signal</keyword>
<dbReference type="InterPro" id="IPR000152">
    <property type="entry name" value="EGF-type_Asp/Asn_hydroxyl_site"/>
</dbReference>
<feature type="signal peptide" evidence="8">
    <location>
        <begin position="1"/>
        <end position="32"/>
    </location>
</feature>
<evidence type="ECO:0000256" key="1">
    <source>
        <dbReference type="ARBA" id="ARBA00022536"/>
    </source>
</evidence>
<dbReference type="SUPFAM" id="SSF57184">
    <property type="entry name" value="Growth factor receptor domain"/>
    <property type="match status" value="1"/>
</dbReference>
<feature type="compositionally biased region" description="Polar residues" evidence="6">
    <location>
        <begin position="1383"/>
        <end position="1405"/>
    </location>
</feature>
<dbReference type="InterPro" id="IPR018097">
    <property type="entry name" value="EGF_Ca-bd_CS"/>
</dbReference>